<protein>
    <submittedName>
        <fullName evidence="2">Uncharacterized protein</fullName>
    </submittedName>
</protein>
<accession>A0A0S4KM65</accession>
<sequence>MDRRAAMEAMVRLTHERCASPPSLVTPPPAVTTSIQRAPSPAMFSRDDVILSLKRAHQKNQRSRGVDATISVEADATVLPQLCSVVGQIPLHPPPQRAKSPTTPITRTNSENVLATANCSSPLSTLSLTTDKCQFPSTDIDVQLAGSLMGRPDVGSIGGHASCDHFFDSPHADDREHDRILRKAGYLNATDFENDDERQLAVAQAKKIATRRALHRSLHVHQAQPLPPSNESPHEFTYHTSTPPRKQRAGGQRLSPPPLGTPGTQQHEIALANALTKYSNSRLHYRSATSPQQQSKRVAVINDSQRSGGKREPLPPGRMLSPIPMPTSELVNRTLTMLEGIDSLSLTTTGGNCFRLSSDIQFSLKGSFR</sequence>
<dbReference type="AlphaFoldDB" id="A0A0S4KM65"/>
<dbReference type="VEuPathDB" id="TriTrypDB:BSAL_60915"/>
<dbReference type="EMBL" id="CYKH01000281">
    <property type="protein sequence ID" value="CUI12711.1"/>
    <property type="molecule type" value="Genomic_DNA"/>
</dbReference>
<organism evidence="2 3">
    <name type="scientific">Bodo saltans</name>
    <name type="common">Flagellated protozoan</name>
    <dbReference type="NCBI Taxonomy" id="75058"/>
    <lineage>
        <taxon>Eukaryota</taxon>
        <taxon>Discoba</taxon>
        <taxon>Euglenozoa</taxon>
        <taxon>Kinetoplastea</taxon>
        <taxon>Metakinetoplastina</taxon>
        <taxon>Eubodonida</taxon>
        <taxon>Bodonidae</taxon>
        <taxon>Bodo</taxon>
    </lineage>
</organism>
<name>A0A0S4KM65_BODSA</name>
<evidence type="ECO:0000313" key="3">
    <source>
        <dbReference type="Proteomes" id="UP000051952"/>
    </source>
</evidence>
<evidence type="ECO:0000256" key="1">
    <source>
        <dbReference type="SAM" id="MobiDB-lite"/>
    </source>
</evidence>
<keyword evidence="3" id="KW-1185">Reference proteome</keyword>
<reference evidence="3" key="1">
    <citation type="submission" date="2015-09" db="EMBL/GenBank/DDBJ databases">
        <authorList>
            <consortium name="Pathogen Informatics"/>
        </authorList>
    </citation>
    <scope>NUCLEOTIDE SEQUENCE [LARGE SCALE GENOMIC DNA]</scope>
    <source>
        <strain evidence="3">Lake Konstanz</strain>
    </source>
</reference>
<feature type="region of interest" description="Disordered" evidence="1">
    <location>
        <begin position="216"/>
        <end position="264"/>
    </location>
</feature>
<feature type="region of interest" description="Disordered" evidence="1">
    <location>
        <begin position="285"/>
        <end position="320"/>
    </location>
</feature>
<evidence type="ECO:0000313" key="2">
    <source>
        <dbReference type="EMBL" id="CUI12711.1"/>
    </source>
</evidence>
<gene>
    <name evidence="2" type="ORF">BSAL_60915</name>
</gene>
<feature type="compositionally biased region" description="Polar residues" evidence="1">
    <location>
        <begin position="285"/>
        <end position="307"/>
    </location>
</feature>
<dbReference type="Proteomes" id="UP000051952">
    <property type="component" value="Unassembled WGS sequence"/>
</dbReference>
<proteinExistence type="predicted"/>